<feature type="region of interest" description="Disordered" evidence="1">
    <location>
        <begin position="51"/>
        <end position="73"/>
    </location>
</feature>
<proteinExistence type="predicted"/>
<comment type="caution">
    <text evidence="2">The sequence shown here is derived from an EMBL/GenBank/DDBJ whole genome shotgun (WGS) entry which is preliminary data.</text>
</comment>
<gene>
    <name evidence="2" type="ORF">TSAR_004744</name>
</gene>
<organism evidence="2 3">
    <name type="scientific">Trichomalopsis sarcophagae</name>
    <dbReference type="NCBI Taxonomy" id="543379"/>
    <lineage>
        <taxon>Eukaryota</taxon>
        <taxon>Metazoa</taxon>
        <taxon>Ecdysozoa</taxon>
        <taxon>Arthropoda</taxon>
        <taxon>Hexapoda</taxon>
        <taxon>Insecta</taxon>
        <taxon>Pterygota</taxon>
        <taxon>Neoptera</taxon>
        <taxon>Endopterygota</taxon>
        <taxon>Hymenoptera</taxon>
        <taxon>Apocrita</taxon>
        <taxon>Proctotrupomorpha</taxon>
        <taxon>Chalcidoidea</taxon>
        <taxon>Pteromalidae</taxon>
        <taxon>Pteromalinae</taxon>
        <taxon>Trichomalopsis</taxon>
    </lineage>
</organism>
<evidence type="ECO:0000313" key="3">
    <source>
        <dbReference type="Proteomes" id="UP000215335"/>
    </source>
</evidence>
<dbReference type="EMBL" id="NNAY01000093">
    <property type="protein sequence ID" value="OXU31043.1"/>
    <property type="molecule type" value="Genomic_DNA"/>
</dbReference>
<accession>A0A232FKD0</accession>
<dbReference type="Proteomes" id="UP000215335">
    <property type="component" value="Unassembled WGS sequence"/>
</dbReference>
<dbReference type="AlphaFoldDB" id="A0A232FKD0"/>
<protein>
    <submittedName>
        <fullName evidence="2">Uncharacterized protein</fullName>
    </submittedName>
</protein>
<keyword evidence="3" id="KW-1185">Reference proteome</keyword>
<sequence>MNATAFDVTRPDAESTQVDEPMATYSMLTEFLQRRCHMISLVESAVPSRFSSSHSSLRNVPPVSQGGPLHRSLPTIPRAAAGRKKKRCAAGAPLLQLPPDKTLSSSLPPQVHLVNWHRTFVSALTLTSRAANSHSPDQARKLATRALLDSCSEISLVSLRLTNKLDITPDRSKVTISGVGGRAFERAYLKVPLFLHLPNHPEPVMFEAHCLRHLGITTPVMPIDERARAAWQDLELADRHFSLPGEIELLIEANALPEILKPGLI</sequence>
<evidence type="ECO:0000313" key="2">
    <source>
        <dbReference type="EMBL" id="OXU31043.1"/>
    </source>
</evidence>
<reference evidence="2 3" key="1">
    <citation type="journal article" date="2017" name="Curr. Biol.">
        <title>The Evolution of Venom by Co-option of Single-Copy Genes.</title>
        <authorList>
            <person name="Martinson E.O."/>
            <person name="Mrinalini"/>
            <person name="Kelkar Y.D."/>
            <person name="Chang C.H."/>
            <person name="Werren J.H."/>
        </authorList>
    </citation>
    <scope>NUCLEOTIDE SEQUENCE [LARGE SCALE GENOMIC DNA]</scope>
    <source>
        <strain evidence="2 3">Alberta</strain>
        <tissue evidence="2">Whole body</tissue>
    </source>
</reference>
<name>A0A232FKD0_9HYME</name>
<evidence type="ECO:0000256" key="1">
    <source>
        <dbReference type="SAM" id="MobiDB-lite"/>
    </source>
</evidence>